<dbReference type="EMBL" id="CP066690">
    <property type="protein sequence ID" value="QQG44954.1"/>
    <property type="molecule type" value="Genomic_DNA"/>
</dbReference>
<reference evidence="1 2" key="1">
    <citation type="submission" date="2020-07" db="EMBL/GenBank/DDBJ databases">
        <title>Huge and variable diversity of episymbiotic CPR bacteria and DPANN archaea in groundwater ecosystems.</title>
        <authorList>
            <person name="He C.Y."/>
            <person name="Keren R."/>
            <person name="Whittaker M."/>
            <person name="Farag I.F."/>
            <person name="Doudna J."/>
            <person name="Cate J.H.D."/>
            <person name="Banfield J.F."/>
        </authorList>
    </citation>
    <scope>NUCLEOTIDE SEQUENCE [LARGE SCALE GENOMIC DNA]</scope>
    <source>
        <strain evidence="1">NC_groundwater_541_Ag_S-0.1um_46_50</strain>
    </source>
</reference>
<evidence type="ECO:0000313" key="2">
    <source>
        <dbReference type="Proteomes" id="UP000595618"/>
    </source>
</evidence>
<dbReference type="AlphaFoldDB" id="A0A7T5RIZ0"/>
<protein>
    <submittedName>
        <fullName evidence="1">Uncharacterized protein</fullName>
    </submittedName>
</protein>
<gene>
    <name evidence="1" type="ORF">HYW89_03015</name>
</gene>
<accession>A0A7T5RIZ0</accession>
<evidence type="ECO:0000313" key="1">
    <source>
        <dbReference type="EMBL" id="QQG44954.1"/>
    </source>
</evidence>
<organism evidence="1 2">
    <name type="scientific">Candidatus Sungiibacteriota bacterium</name>
    <dbReference type="NCBI Taxonomy" id="2750080"/>
    <lineage>
        <taxon>Bacteria</taxon>
        <taxon>Candidatus Sungiibacteriota</taxon>
    </lineage>
</organism>
<proteinExistence type="predicted"/>
<name>A0A7T5RIZ0_9BACT</name>
<dbReference type="Proteomes" id="UP000595618">
    <property type="component" value="Chromosome"/>
</dbReference>
<sequence>MNEKGAIAQVIARRKTNAEIAAERVRTRKAVEYLKSLGIGKNEGRSDADFEVFALLVTDSPDLAEALAIAKGHHIDMSLANESYVVDGTIYINHNDPPEKIIKFLLGEAESAVEAPQ</sequence>